<reference evidence="1" key="1">
    <citation type="submission" date="2021-02" db="EMBL/GenBank/DDBJ databases">
        <authorList>
            <consortium name="DOE Joint Genome Institute"/>
            <person name="Ahrendt S."/>
            <person name="Looney B.P."/>
            <person name="Miyauchi S."/>
            <person name="Morin E."/>
            <person name="Drula E."/>
            <person name="Courty P.E."/>
            <person name="Chicoki N."/>
            <person name="Fauchery L."/>
            <person name="Kohler A."/>
            <person name="Kuo A."/>
            <person name="Labutti K."/>
            <person name="Pangilinan J."/>
            <person name="Lipzen A."/>
            <person name="Riley R."/>
            <person name="Andreopoulos W."/>
            <person name="He G."/>
            <person name="Johnson J."/>
            <person name="Barry K.W."/>
            <person name="Grigoriev I.V."/>
            <person name="Nagy L."/>
            <person name="Hibbett D."/>
            <person name="Henrissat B."/>
            <person name="Matheny P.B."/>
            <person name="Labbe J."/>
            <person name="Martin F."/>
        </authorList>
    </citation>
    <scope>NUCLEOTIDE SEQUENCE</scope>
    <source>
        <strain evidence="1">FP105234-sp</strain>
    </source>
</reference>
<dbReference type="Proteomes" id="UP000814033">
    <property type="component" value="Unassembled WGS sequence"/>
</dbReference>
<organism evidence="1 2">
    <name type="scientific">Auriscalpium vulgare</name>
    <dbReference type="NCBI Taxonomy" id="40419"/>
    <lineage>
        <taxon>Eukaryota</taxon>
        <taxon>Fungi</taxon>
        <taxon>Dikarya</taxon>
        <taxon>Basidiomycota</taxon>
        <taxon>Agaricomycotina</taxon>
        <taxon>Agaricomycetes</taxon>
        <taxon>Russulales</taxon>
        <taxon>Auriscalpiaceae</taxon>
        <taxon>Auriscalpium</taxon>
    </lineage>
</organism>
<sequence>MSAGGKMPWMTLITVSAGLIGGGYALMKVTVPTPEQTYNAMAPDLRRKVDANRRAREALEQGMKRQNEAQAADPDTAKPVWASPPTA</sequence>
<reference evidence="1" key="2">
    <citation type="journal article" date="2022" name="New Phytol.">
        <title>Evolutionary transition to the ectomycorrhizal habit in the genomes of a hyperdiverse lineage of mushroom-forming fungi.</title>
        <authorList>
            <person name="Looney B."/>
            <person name="Miyauchi S."/>
            <person name="Morin E."/>
            <person name="Drula E."/>
            <person name="Courty P.E."/>
            <person name="Kohler A."/>
            <person name="Kuo A."/>
            <person name="LaButti K."/>
            <person name="Pangilinan J."/>
            <person name="Lipzen A."/>
            <person name="Riley R."/>
            <person name="Andreopoulos W."/>
            <person name="He G."/>
            <person name="Johnson J."/>
            <person name="Nolan M."/>
            <person name="Tritt A."/>
            <person name="Barry K.W."/>
            <person name="Grigoriev I.V."/>
            <person name="Nagy L.G."/>
            <person name="Hibbett D."/>
            <person name="Henrissat B."/>
            <person name="Matheny P.B."/>
            <person name="Labbe J."/>
            <person name="Martin F.M."/>
        </authorList>
    </citation>
    <scope>NUCLEOTIDE SEQUENCE</scope>
    <source>
        <strain evidence="1">FP105234-sp</strain>
    </source>
</reference>
<gene>
    <name evidence="1" type="ORF">FA95DRAFT_1565280</name>
</gene>
<protein>
    <submittedName>
        <fullName evidence="1">Uncharacterized protein</fullName>
    </submittedName>
</protein>
<keyword evidence="2" id="KW-1185">Reference proteome</keyword>
<proteinExistence type="predicted"/>
<evidence type="ECO:0000313" key="1">
    <source>
        <dbReference type="EMBL" id="KAI0041548.1"/>
    </source>
</evidence>
<evidence type="ECO:0000313" key="2">
    <source>
        <dbReference type="Proteomes" id="UP000814033"/>
    </source>
</evidence>
<comment type="caution">
    <text evidence="1">The sequence shown here is derived from an EMBL/GenBank/DDBJ whole genome shotgun (WGS) entry which is preliminary data.</text>
</comment>
<dbReference type="EMBL" id="MU276116">
    <property type="protein sequence ID" value="KAI0041548.1"/>
    <property type="molecule type" value="Genomic_DNA"/>
</dbReference>
<name>A0ACB8RBW7_9AGAM</name>
<accession>A0ACB8RBW7</accession>